<dbReference type="EMBL" id="CAXAMM010020355">
    <property type="protein sequence ID" value="CAK9047787.1"/>
    <property type="molecule type" value="Genomic_DNA"/>
</dbReference>
<name>A0ABP0M8G7_9DINO</name>
<proteinExistence type="predicted"/>
<organism evidence="2 3">
    <name type="scientific">Durusdinium trenchii</name>
    <dbReference type="NCBI Taxonomy" id="1381693"/>
    <lineage>
        <taxon>Eukaryota</taxon>
        <taxon>Sar</taxon>
        <taxon>Alveolata</taxon>
        <taxon>Dinophyceae</taxon>
        <taxon>Suessiales</taxon>
        <taxon>Symbiodiniaceae</taxon>
        <taxon>Durusdinium</taxon>
    </lineage>
</organism>
<keyword evidence="1" id="KW-0175">Coiled coil</keyword>
<gene>
    <name evidence="2" type="ORF">SCF082_LOCUS26724</name>
</gene>
<keyword evidence="3" id="KW-1185">Reference proteome</keyword>
<evidence type="ECO:0000256" key="1">
    <source>
        <dbReference type="SAM" id="Coils"/>
    </source>
</evidence>
<feature type="non-terminal residue" evidence="2">
    <location>
        <position position="494"/>
    </location>
</feature>
<feature type="coiled-coil region" evidence="1">
    <location>
        <begin position="463"/>
        <end position="490"/>
    </location>
</feature>
<evidence type="ECO:0000313" key="3">
    <source>
        <dbReference type="Proteomes" id="UP001642464"/>
    </source>
</evidence>
<reference evidence="2 3" key="1">
    <citation type="submission" date="2024-02" db="EMBL/GenBank/DDBJ databases">
        <authorList>
            <person name="Chen Y."/>
            <person name="Shah S."/>
            <person name="Dougan E. K."/>
            <person name="Thang M."/>
            <person name="Chan C."/>
        </authorList>
    </citation>
    <scope>NUCLEOTIDE SEQUENCE [LARGE SCALE GENOMIC DNA]</scope>
</reference>
<evidence type="ECO:0000313" key="2">
    <source>
        <dbReference type="EMBL" id="CAK9047787.1"/>
    </source>
</evidence>
<accession>A0ABP0M8G7</accession>
<comment type="caution">
    <text evidence="2">The sequence shown here is derived from an EMBL/GenBank/DDBJ whole genome shotgun (WGS) entry which is preliminary data.</text>
</comment>
<sequence>MSPKKKGASKTVGPDGLGATLPSSVNDDYLVEFQKALDTIREHKAFEKILNREPLAGQAVFDEEEMKKALAKAGGTYTAAGNFFWLDVMYTTLRGVPFNKRNIKLMVDHQFAKPSVFSAPLEIALTDGKCIEPKGSWRCVTPEEKLHAFVWAIARDIESSETNDKIIKEWVKMSLSVHFKFIVIPTEDCFLFCSSEEMYYRCANIREEIATEAATVMRTAYQQIYEIVAFADRMSDKLGERIGAKRIAKLYAEHVIQSKSAGPAGKLEARSERMIDDALTIARRGLVVAEVESVLRRTDEIWGHESPFNSVAKIQGLIVKCRPKELIWVFQAVEHVVLCDQMEASALSNRFVLGDTGRVGYADVLIMKHRLLNHMANIWLPSKGCSGDVLATLHEKIMTPLLWREHVCPANGPTPPMTWKKEWGRSMDLYLQLVEIAIYGNTFDSTIRSAAKARRTPEEVLDYQSVDEKLQEISSAFEDEKNELKAAEGVWLQT</sequence>
<protein>
    <submittedName>
        <fullName evidence="2">Uncharacterized protein</fullName>
    </submittedName>
</protein>
<dbReference type="Proteomes" id="UP001642464">
    <property type="component" value="Unassembled WGS sequence"/>
</dbReference>